<keyword evidence="2" id="KW-1185">Reference proteome</keyword>
<protein>
    <submittedName>
        <fullName evidence="1">Uncharacterized protein</fullName>
    </submittedName>
</protein>
<gene>
    <name evidence="1" type="ORF">RRF57_011438</name>
</gene>
<dbReference type="Proteomes" id="UP001305414">
    <property type="component" value="Unassembled WGS sequence"/>
</dbReference>
<name>A0AAN7UZJ5_9PEZI</name>
<proteinExistence type="predicted"/>
<comment type="caution">
    <text evidence="1">The sequence shown here is derived from an EMBL/GenBank/DDBJ whole genome shotgun (WGS) entry which is preliminary data.</text>
</comment>
<evidence type="ECO:0000313" key="1">
    <source>
        <dbReference type="EMBL" id="KAK5635726.1"/>
    </source>
</evidence>
<dbReference type="AlphaFoldDB" id="A0AAN7UZJ5"/>
<reference evidence="1 2" key="1">
    <citation type="submission" date="2023-10" db="EMBL/GenBank/DDBJ databases">
        <title>Draft genome sequence of Xylaria bambusicola isolate GMP-LS, the root and basal stem rot pathogen of sugarcane in Indonesia.</title>
        <authorList>
            <person name="Selvaraj P."/>
            <person name="Muralishankar V."/>
            <person name="Muruganantham S."/>
            <person name="Sp S."/>
            <person name="Haryani S."/>
            <person name="Lau K.J.X."/>
            <person name="Naqvi N.I."/>
        </authorList>
    </citation>
    <scope>NUCLEOTIDE SEQUENCE [LARGE SCALE GENOMIC DNA]</scope>
    <source>
        <strain evidence="1">GMP-LS</strain>
    </source>
</reference>
<evidence type="ECO:0000313" key="2">
    <source>
        <dbReference type="Proteomes" id="UP001305414"/>
    </source>
</evidence>
<sequence length="159" mass="17501">MPSAASRLEEAYREAVRHAYPYTKVFGPYNTGAQPVIIAVPDPSATSPAEVLASLVDQLAVLFNLENMNLDWRGKLEVMSRIGGQRLFSMLSHAPLAYIVDIDRAIDHPDTMVLIEALKAQIVLKHGGQMVFYTSTNISAQLGLYPRWGVNFDHSDSAA</sequence>
<organism evidence="1 2">
    <name type="scientific">Xylaria bambusicola</name>
    <dbReference type="NCBI Taxonomy" id="326684"/>
    <lineage>
        <taxon>Eukaryota</taxon>
        <taxon>Fungi</taxon>
        <taxon>Dikarya</taxon>
        <taxon>Ascomycota</taxon>
        <taxon>Pezizomycotina</taxon>
        <taxon>Sordariomycetes</taxon>
        <taxon>Xylariomycetidae</taxon>
        <taxon>Xylariales</taxon>
        <taxon>Xylariaceae</taxon>
        <taxon>Xylaria</taxon>
    </lineage>
</organism>
<accession>A0AAN7UZJ5</accession>
<dbReference type="EMBL" id="JAWHQM010000057">
    <property type="protein sequence ID" value="KAK5635726.1"/>
    <property type="molecule type" value="Genomic_DNA"/>
</dbReference>